<feature type="chain" id="PRO_5015782905" description="Ricin B lectin domain-containing protein" evidence="1">
    <location>
        <begin position="33"/>
        <end position="738"/>
    </location>
</feature>
<dbReference type="CDD" id="cd00161">
    <property type="entry name" value="beta-trefoil_Ricin-like"/>
    <property type="match status" value="1"/>
</dbReference>
<sequence length="738" mass="77771">MVQSFTRKAIATATAVAVSAGLVLVGATGAAAYQPSPGNVFTATNAAACNKNPCVLYPKSAQLPSGRVLAAFEDSQSQVVGQDLPIHASDDQGTTWRALSNVQAPAYASSDSRYAKYTSAWTNPYLYVLPQDVGNLKAGTALLAVVVSGDDEYAKEQKAADPNWRPTGDGDRRDLAIALYSSTNEGANWGLVNVIATGGWQGGSASAIGRTSATNTTKQVDPVWEPHLVARDGQLIAYYSDENDYIGYNTQTGVPIIDPNNATAPDSYGQVLVHKTWDGRTTDWSQPVVDVAGLTENRGNGKTQIGGGRPGMTTIAPTTDGRYLLTFEYFGGGQNTRYKLADDPLRFFADGDPDGNEIAQLPVPAGQGGLSDGGSPVLTSFPDGRIVFNAAGSGSVWVNESGRSDGQWKEHQTTLPGGYSRNLQYLEGTGRLLVLQAAWAGGSVGPVKHADVDLGRTTSTYSTLINRATGQALSPQAGKTQDARFTGDVPDVITRDQSDSDAQQRWSLEQKGSAVTLLNKVGGRSLAIWTGTPSSGQKVAQWVDDGATDKQWTLVASSDGRQKLRSVADPSLYLTSTGANGAVELRPLLSATSNASADDSQEWQVTQEANTVGVTSSIRGTSSGRCLDVPNGTLGVQLQVYDCVGNANQRITPTATGELRVGDRCLAADANGTTPGTKVILWTCNGSSSQKWSIRLDGSIINRSNGLALDVTNRATANGSPVQLWRALGTPNQTWARV</sequence>
<keyword evidence="4" id="KW-1185">Reference proteome</keyword>
<organism evidence="3 4">
    <name type="scientific">Cryobacterium zongtaii</name>
    <dbReference type="NCBI Taxonomy" id="1259217"/>
    <lineage>
        <taxon>Bacteria</taxon>
        <taxon>Bacillati</taxon>
        <taxon>Actinomycetota</taxon>
        <taxon>Actinomycetes</taxon>
        <taxon>Micrococcales</taxon>
        <taxon>Microbacteriaceae</taxon>
        <taxon>Cryobacterium</taxon>
    </lineage>
</organism>
<protein>
    <recommendedName>
        <fullName evidence="2">Ricin B lectin domain-containing protein</fullName>
    </recommendedName>
</protein>
<evidence type="ECO:0000259" key="2">
    <source>
        <dbReference type="SMART" id="SM00458"/>
    </source>
</evidence>
<dbReference type="CDD" id="cd23418">
    <property type="entry name" value="beta-trefoil_Ricin_XLN-like"/>
    <property type="match status" value="1"/>
</dbReference>
<evidence type="ECO:0000313" key="4">
    <source>
        <dbReference type="Proteomes" id="UP000237340"/>
    </source>
</evidence>
<dbReference type="Proteomes" id="UP000237340">
    <property type="component" value="Unassembled WGS sequence"/>
</dbReference>
<dbReference type="Gene3D" id="2.120.10.10">
    <property type="match status" value="1"/>
</dbReference>
<dbReference type="Pfam" id="PF00652">
    <property type="entry name" value="Ricin_B_lectin"/>
    <property type="match status" value="1"/>
</dbReference>
<dbReference type="EMBL" id="PPXD01000013">
    <property type="protein sequence ID" value="POH65877.1"/>
    <property type="molecule type" value="Genomic_DNA"/>
</dbReference>
<dbReference type="SUPFAM" id="SSF50370">
    <property type="entry name" value="Ricin B-like lectins"/>
    <property type="match status" value="2"/>
</dbReference>
<name>A0A2S3ZFR2_9MICO</name>
<feature type="domain" description="Ricin B lectin" evidence="2">
    <location>
        <begin position="616"/>
        <end position="738"/>
    </location>
</feature>
<dbReference type="Pfam" id="PF14200">
    <property type="entry name" value="RicinB_lectin_2"/>
    <property type="match status" value="1"/>
</dbReference>
<keyword evidence="1" id="KW-0732">Signal</keyword>
<dbReference type="PANTHER" id="PTHR38792:SF3">
    <property type="entry name" value="BNR_ASP-BOX REPEAT DOMAIN PROTEIN (AFU_ORTHOLOGUE AFUA_7G06430)-RELATED"/>
    <property type="match status" value="1"/>
</dbReference>
<accession>A0A2S3ZFR2</accession>
<dbReference type="Gene3D" id="2.80.10.50">
    <property type="match status" value="2"/>
</dbReference>
<reference evidence="3 4" key="1">
    <citation type="submission" date="2018-01" db="EMBL/GenBank/DDBJ databases">
        <title>Cryobacterium sp. nov., from glaciers in China.</title>
        <authorList>
            <person name="Liu Q."/>
            <person name="Xin Y.-H."/>
        </authorList>
    </citation>
    <scope>NUCLEOTIDE SEQUENCE [LARGE SCALE GENOMIC DNA]</scope>
    <source>
        <strain evidence="3 4">TMN-42</strain>
    </source>
</reference>
<dbReference type="SUPFAM" id="SSF50939">
    <property type="entry name" value="Sialidases"/>
    <property type="match status" value="1"/>
</dbReference>
<dbReference type="InterPro" id="IPR000772">
    <property type="entry name" value="Ricin_B_lectin"/>
</dbReference>
<evidence type="ECO:0000313" key="3">
    <source>
        <dbReference type="EMBL" id="POH65877.1"/>
    </source>
</evidence>
<dbReference type="SMART" id="SM00458">
    <property type="entry name" value="RICIN"/>
    <property type="match status" value="1"/>
</dbReference>
<dbReference type="AlphaFoldDB" id="A0A2S3ZFR2"/>
<comment type="caution">
    <text evidence="3">The sequence shown here is derived from an EMBL/GenBank/DDBJ whole genome shotgun (WGS) entry which is preliminary data.</text>
</comment>
<dbReference type="PROSITE" id="PS50231">
    <property type="entry name" value="RICIN_B_LECTIN"/>
    <property type="match status" value="2"/>
</dbReference>
<dbReference type="InterPro" id="IPR035992">
    <property type="entry name" value="Ricin_B-like_lectins"/>
</dbReference>
<gene>
    <name evidence="3" type="ORF">C3B61_10005</name>
</gene>
<feature type="signal peptide" evidence="1">
    <location>
        <begin position="1"/>
        <end position="32"/>
    </location>
</feature>
<dbReference type="PANTHER" id="PTHR38792">
    <property type="entry name" value="BNR/ASP-BOX REPEAT DOMAIN PROTEIN (AFU_ORTHOLOGUE AFUA_7G06430)-RELATED"/>
    <property type="match status" value="1"/>
</dbReference>
<dbReference type="RefSeq" id="WP_103460482.1">
    <property type="nucleotide sequence ID" value="NZ_PPXD01000013.1"/>
</dbReference>
<dbReference type="InterPro" id="IPR036278">
    <property type="entry name" value="Sialidase_sf"/>
</dbReference>
<evidence type="ECO:0000256" key="1">
    <source>
        <dbReference type="SAM" id="SignalP"/>
    </source>
</evidence>
<proteinExistence type="predicted"/>